<proteinExistence type="inferred from homology"/>
<dbReference type="InterPro" id="IPR023632">
    <property type="entry name" value="ATP_synth_F1_gsu_CS"/>
</dbReference>
<evidence type="ECO:0000256" key="10">
    <source>
        <dbReference type="SAM" id="MobiDB-lite"/>
    </source>
</evidence>
<dbReference type="NCBIfam" id="TIGR01146">
    <property type="entry name" value="ATPsyn_F1gamma"/>
    <property type="match status" value="1"/>
</dbReference>
<evidence type="ECO:0000256" key="2">
    <source>
        <dbReference type="ARBA" id="ARBA00007681"/>
    </source>
</evidence>
<dbReference type="Proteomes" id="UP000078560">
    <property type="component" value="Unassembled WGS sequence"/>
</dbReference>
<dbReference type="Gene3D" id="1.10.287.80">
    <property type="entry name" value="ATP synthase, gamma subunit, helix hairpin domain"/>
    <property type="match status" value="1"/>
</dbReference>
<evidence type="ECO:0000313" key="12">
    <source>
        <dbReference type="EMBL" id="SBS97971.1"/>
    </source>
</evidence>
<keyword evidence="7" id="KW-0139">CF(1)</keyword>
<dbReference type="PROSITE" id="PS00153">
    <property type="entry name" value="ATPASE_GAMMA"/>
    <property type="match status" value="1"/>
</dbReference>
<dbReference type="PANTHER" id="PTHR11693:SF22">
    <property type="entry name" value="ATP SYNTHASE SUBUNIT GAMMA, MITOCHONDRIAL"/>
    <property type="match status" value="1"/>
</dbReference>
<evidence type="ECO:0000256" key="4">
    <source>
        <dbReference type="ARBA" id="ARBA00022781"/>
    </source>
</evidence>
<dbReference type="GO" id="GO:0046933">
    <property type="term" value="F:proton-transporting ATP synthase activity, rotational mechanism"/>
    <property type="evidence" value="ECO:0007669"/>
    <property type="project" value="InterPro"/>
</dbReference>
<dbReference type="EMBL" id="FLQV01000773">
    <property type="protein sequence ID" value="SBS97971.1"/>
    <property type="molecule type" value="Genomic_DNA"/>
</dbReference>
<evidence type="ECO:0000256" key="9">
    <source>
        <dbReference type="ARBA" id="ARBA00031066"/>
    </source>
</evidence>
<evidence type="ECO:0000256" key="1">
    <source>
        <dbReference type="ARBA" id="ARBA00004170"/>
    </source>
</evidence>
<evidence type="ECO:0000256" key="3">
    <source>
        <dbReference type="ARBA" id="ARBA00022448"/>
    </source>
</evidence>
<reference evidence="13 14" key="1">
    <citation type="submission" date="2016-05" db="EMBL/GenBank/DDBJ databases">
        <authorList>
            <person name="Naeem Raeece"/>
        </authorList>
    </citation>
    <scope>NUCLEOTIDE SEQUENCE [LARGE SCALE GENOMIC DNA]</scope>
</reference>
<gene>
    <name evidence="12" type="ORF">POVCU1_042450</name>
    <name evidence="11" type="ORF">POVCU2_0045940</name>
</gene>
<dbReference type="InterPro" id="IPR000131">
    <property type="entry name" value="ATP_synth_F1_gsu"/>
</dbReference>
<evidence type="ECO:0000256" key="6">
    <source>
        <dbReference type="ARBA" id="ARBA00023136"/>
    </source>
</evidence>
<feature type="compositionally biased region" description="Basic residues" evidence="10">
    <location>
        <begin position="13"/>
        <end position="22"/>
    </location>
</feature>
<dbReference type="AlphaFoldDB" id="A0A1A8X057"/>
<accession>A0A1A8X057</accession>
<evidence type="ECO:0000313" key="14">
    <source>
        <dbReference type="Proteomes" id="UP000078560"/>
    </source>
</evidence>
<evidence type="ECO:0000256" key="7">
    <source>
        <dbReference type="ARBA" id="ARBA00023196"/>
    </source>
</evidence>
<keyword evidence="3" id="KW-0813">Transport</keyword>
<dbReference type="SUPFAM" id="SSF52943">
    <property type="entry name" value="ATP synthase (F1-ATPase), gamma subunit"/>
    <property type="match status" value="1"/>
</dbReference>
<evidence type="ECO:0000256" key="5">
    <source>
        <dbReference type="ARBA" id="ARBA00023065"/>
    </source>
</evidence>
<reference evidence="12" key="2">
    <citation type="submission" date="2016-05" db="EMBL/GenBank/DDBJ databases">
        <authorList>
            <person name="Lavstsen T."/>
            <person name="Jespersen J.S."/>
        </authorList>
    </citation>
    <scope>NUCLEOTIDE SEQUENCE [LARGE SCALE GENOMIC DNA]</scope>
</reference>
<evidence type="ECO:0000313" key="11">
    <source>
        <dbReference type="EMBL" id="SBS88030.1"/>
    </source>
</evidence>
<dbReference type="PANTHER" id="PTHR11693">
    <property type="entry name" value="ATP SYNTHASE GAMMA CHAIN"/>
    <property type="match status" value="1"/>
</dbReference>
<keyword evidence="8" id="KW-0066">ATP synthesis</keyword>
<evidence type="ECO:0000256" key="8">
    <source>
        <dbReference type="ARBA" id="ARBA00023310"/>
    </source>
</evidence>
<dbReference type="Gene3D" id="3.40.1380.10">
    <property type="match status" value="1"/>
</dbReference>
<dbReference type="PRINTS" id="PR00126">
    <property type="entry name" value="ATPASEGAMMA"/>
</dbReference>
<dbReference type="InterPro" id="IPR035968">
    <property type="entry name" value="ATP_synth_F1_ATPase_gsu"/>
</dbReference>
<dbReference type="GO" id="GO:0045259">
    <property type="term" value="C:proton-transporting ATP synthase complex"/>
    <property type="evidence" value="ECO:0007669"/>
    <property type="project" value="UniProtKB-KW"/>
</dbReference>
<organism evidence="12 13">
    <name type="scientific">Plasmodium ovale curtisi</name>
    <dbReference type="NCBI Taxonomy" id="864141"/>
    <lineage>
        <taxon>Eukaryota</taxon>
        <taxon>Sar</taxon>
        <taxon>Alveolata</taxon>
        <taxon>Apicomplexa</taxon>
        <taxon>Aconoidasida</taxon>
        <taxon>Haemosporida</taxon>
        <taxon>Plasmodiidae</taxon>
        <taxon>Plasmodium</taxon>
        <taxon>Plasmodium (Plasmodium)</taxon>
    </lineage>
</organism>
<keyword evidence="6" id="KW-0472">Membrane</keyword>
<dbReference type="EMBL" id="FLQU01000607">
    <property type="protein sequence ID" value="SBS88030.1"/>
    <property type="molecule type" value="Genomic_DNA"/>
</dbReference>
<sequence length="390" mass="44493">MSPSKIEKDTKANKKKKKKKHIYTPTCSKDGKNITPHSIVIQLTRDSKAQIENVLRDYSHLKHISKRGSTFLITTIDEMMEGKALGMCTKHCGWSSIGSMARRYFASDNLRSLSLRMKSIKSIQKITKAMKMVAASKFKGDQRRLENCKHFSSPLTDIFNRLNQLEIHKKNEDLAIIGITSDKGLCGSVNTSVSRICKKLLENEHIDSEIVNNITPNKIYLYGIGEKIRSALSRLHKDKFEVIYNEYNKIPINFLTCSYIAERIMNKNHSNILIVYNNFKSAISFDTKILSVFSQKQLKKMNKKELSTFEFEPEVDFIFKDVYEFYFTSLLYNCIIQNLAAEQSARMTAMDNASSSATDMLGALSLKYNRARQSKITLELIEIISGANAL</sequence>
<dbReference type="CDD" id="cd12151">
    <property type="entry name" value="F1-ATPase_gamma"/>
    <property type="match status" value="1"/>
</dbReference>
<feature type="region of interest" description="Disordered" evidence="10">
    <location>
        <begin position="1"/>
        <end position="27"/>
    </location>
</feature>
<keyword evidence="5" id="KW-0406">Ion transport</keyword>
<keyword evidence="4" id="KW-0375">Hydrogen ion transport</keyword>
<comment type="similarity">
    <text evidence="2">Belongs to the ATPase gamma chain family.</text>
</comment>
<dbReference type="Proteomes" id="UP000078546">
    <property type="component" value="Unassembled WGS sequence"/>
</dbReference>
<feature type="compositionally biased region" description="Basic and acidic residues" evidence="10">
    <location>
        <begin position="1"/>
        <end position="12"/>
    </location>
</feature>
<evidence type="ECO:0000313" key="13">
    <source>
        <dbReference type="Proteomes" id="UP000078546"/>
    </source>
</evidence>
<dbReference type="Pfam" id="PF00231">
    <property type="entry name" value="ATP-synt"/>
    <property type="match status" value="1"/>
</dbReference>
<name>A0A1A8X057_PLAOA</name>
<comment type="subcellular location">
    <subcellularLocation>
        <location evidence="1">Membrane</location>
        <topology evidence="1">Peripheral membrane protein</topology>
    </subcellularLocation>
</comment>
<protein>
    <recommendedName>
        <fullName evidence="9">F-ATPase gamma subunit</fullName>
    </recommendedName>
</protein>